<dbReference type="Gene3D" id="3.40.50.1000">
    <property type="entry name" value="HAD superfamily/HAD-like"/>
    <property type="match status" value="1"/>
</dbReference>
<accession>A0ABT4TQI0</accession>
<dbReference type="InterPro" id="IPR023198">
    <property type="entry name" value="PGP-like_dom2"/>
</dbReference>
<dbReference type="InterPro" id="IPR050155">
    <property type="entry name" value="HAD-like_hydrolase_sf"/>
</dbReference>
<dbReference type="RefSeq" id="WP_270679564.1">
    <property type="nucleotide sequence ID" value="NZ_JAQFWP010000043.1"/>
</dbReference>
<reference evidence="1" key="1">
    <citation type="submission" date="2023-01" db="EMBL/GenBank/DDBJ databases">
        <title>Draft genome sequence of Nocardiopsis sp. LSu2-4 isolated from halophytes.</title>
        <authorList>
            <person name="Duangmal K."/>
            <person name="Chantavorakit T."/>
        </authorList>
    </citation>
    <scope>NUCLEOTIDE SEQUENCE</scope>
    <source>
        <strain evidence="1">LSu2-4</strain>
    </source>
</reference>
<dbReference type="SFLD" id="SFLDG01129">
    <property type="entry name" value="C1.5:_HAD__Beta-PGM__Phosphata"/>
    <property type="match status" value="1"/>
</dbReference>
<dbReference type="Pfam" id="PF13419">
    <property type="entry name" value="HAD_2"/>
    <property type="match status" value="1"/>
</dbReference>
<dbReference type="InterPro" id="IPR023214">
    <property type="entry name" value="HAD_sf"/>
</dbReference>
<dbReference type="InterPro" id="IPR041492">
    <property type="entry name" value="HAD_2"/>
</dbReference>
<dbReference type="EMBL" id="JAQFWP010000043">
    <property type="protein sequence ID" value="MDA2806932.1"/>
    <property type="molecule type" value="Genomic_DNA"/>
</dbReference>
<protein>
    <submittedName>
        <fullName evidence="1">HAD family hydrolase</fullName>
    </submittedName>
</protein>
<evidence type="ECO:0000313" key="2">
    <source>
        <dbReference type="Proteomes" id="UP001165685"/>
    </source>
</evidence>
<dbReference type="Proteomes" id="UP001165685">
    <property type="component" value="Unassembled WGS sequence"/>
</dbReference>
<proteinExistence type="predicted"/>
<gene>
    <name evidence="1" type="ORF">O4U47_20675</name>
</gene>
<name>A0ABT4TQI0_9ACTN</name>
<dbReference type="PANTHER" id="PTHR43434:SF1">
    <property type="entry name" value="PHOSPHOGLYCOLATE PHOSPHATASE"/>
    <property type="match status" value="1"/>
</dbReference>
<dbReference type="InterPro" id="IPR036412">
    <property type="entry name" value="HAD-like_sf"/>
</dbReference>
<comment type="caution">
    <text evidence="1">The sequence shown here is derived from an EMBL/GenBank/DDBJ whole genome shotgun (WGS) entry which is preliminary data.</text>
</comment>
<keyword evidence="2" id="KW-1185">Reference proteome</keyword>
<dbReference type="Gene3D" id="1.10.150.240">
    <property type="entry name" value="Putative phosphatase, domain 2"/>
    <property type="match status" value="1"/>
</dbReference>
<dbReference type="PANTHER" id="PTHR43434">
    <property type="entry name" value="PHOSPHOGLYCOLATE PHOSPHATASE"/>
    <property type="match status" value="1"/>
</dbReference>
<organism evidence="1 2">
    <name type="scientific">Nocardiopsis suaedae</name>
    <dbReference type="NCBI Taxonomy" id="3018444"/>
    <lineage>
        <taxon>Bacteria</taxon>
        <taxon>Bacillati</taxon>
        <taxon>Actinomycetota</taxon>
        <taxon>Actinomycetes</taxon>
        <taxon>Streptosporangiales</taxon>
        <taxon>Nocardiopsidaceae</taxon>
        <taxon>Nocardiopsis</taxon>
    </lineage>
</organism>
<keyword evidence="1" id="KW-0378">Hydrolase</keyword>
<sequence>MAENRFDHLSGVRHIVWDWNGTLLDDNHANLTALNRVCEPFGRAPVDLDYWRTVFRRPLLECYQDHLGRPLAKEEWEHLNTEYDRQYRSLLPGCGLADGVPGVLSGWTTAGGSQSLLSMASHRHVTGLVADFGLEPHFTRVDGRKYDAVDDSKAEHLVHHLAEQGIDPSTVVLVGDIDDDARAAREVGAHTLLVASGMMSRERLEATGGPVVGSPVEAVAALTEVRSPA</sequence>
<dbReference type="GO" id="GO:0016787">
    <property type="term" value="F:hydrolase activity"/>
    <property type="evidence" value="ECO:0007669"/>
    <property type="project" value="UniProtKB-KW"/>
</dbReference>
<dbReference type="SFLD" id="SFLDS00003">
    <property type="entry name" value="Haloacid_Dehalogenase"/>
    <property type="match status" value="1"/>
</dbReference>
<evidence type="ECO:0000313" key="1">
    <source>
        <dbReference type="EMBL" id="MDA2806932.1"/>
    </source>
</evidence>
<dbReference type="SUPFAM" id="SSF56784">
    <property type="entry name" value="HAD-like"/>
    <property type="match status" value="1"/>
</dbReference>